<evidence type="ECO:0000313" key="2">
    <source>
        <dbReference type="Proteomes" id="UP001177021"/>
    </source>
</evidence>
<name>A0ACB0KGN0_TRIPR</name>
<comment type="caution">
    <text evidence="1">The sequence shown here is derived from an EMBL/GenBank/DDBJ whole genome shotgun (WGS) entry which is preliminary data.</text>
</comment>
<dbReference type="Proteomes" id="UP001177021">
    <property type="component" value="Unassembled WGS sequence"/>
</dbReference>
<organism evidence="1 2">
    <name type="scientific">Trifolium pratense</name>
    <name type="common">Red clover</name>
    <dbReference type="NCBI Taxonomy" id="57577"/>
    <lineage>
        <taxon>Eukaryota</taxon>
        <taxon>Viridiplantae</taxon>
        <taxon>Streptophyta</taxon>
        <taxon>Embryophyta</taxon>
        <taxon>Tracheophyta</taxon>
        <taxon>Spermatophyta</taxon>
        <taxon>Magnoliopsida</taxon>
        <taxon>eudicotyledons</taxon>
        <taxon>Gunneridae</taxon>
        <taxon>Pentapetalae</taxon>
        <taxon>rosids</taxon>
        <taxon>fabids</taxon>
        <taxon>Fabales</taxon>
        <taxon>Fabaceae</taxon>
        <taxon>Papilionoideae</taxon>
        <taxon>50 kb inversion clade</taxon>
        <taxon>NPAAA clade</taxon>
        <taxon>Hologalegina</taxon>
        <taxon>IRL clade</taxon>
        <taxon>Trifolieae</taxon>
        <taxon>Trifolium</taxon>
    </lineage>
</organism>
<sequence length="75" mass="8857">MVCFFSVFVPQLFSLFRFKFLLLFNNFLFAFLSCYAQEERYIAAYGLGFSIKDNALVLRIFHLSDAFSRSVRFES</sequence>
<dbReference type="EMBL" id="CASHSV030000206">
    <property type="protein sequence ID" value="CAJ2655199.1"/>
    <property type="molecule type" value="Genomic_DNA"/>
</dbReference>
<reference evidence="1" key="1">
    <citation type="submission" date="2023-10" db="EMBL/GenBank/DDBJ databases">
        <authorList>
            <person name="Rodriguez Cubillos JULIANA M."/>
            <person name="De Vega J."/>
        </authorList>
    </citation>
    <scope>NUCLEOTIDE SEQUENCE</scope>
</reference>
<protein>
    <submittedName>
        <fullName evidence="1">Uncharacterized protein</fullName>
    </submittedName>
</protein>
<evidence type="ECO:0000313" key="1">
    <source>
        <dbReference type="EMBL" id="CAJ2655199.1"/>
    </source>
</evidence>
<proteinExistence type="predicted"/>
<gene>
    <name evidence="1" type="ORF">MILVUS5_LOCUS22181</name>
</gene>
<keyword evidence="2" id="KW-1185">Reference proteome</keyword>
<accession>A0ACB0KGN0</accession>